<feature type="domain" description="TFIID subunit TAF5 NTD2" evidence="10">
    <location>
        <begin position="83"/>
        <end position="213"/>
    </location>
</feature>
<dbReference type="InterPro" id="IPR020472">
    <property type="entry name" value="WD40_PAC1"/>
</dbReference>
<keyword evidence="6" id="KW-0804">Transcription</keyword>
<dbReference type="SUPFAM" id="SSF50978">
    <property type="entry name" value="WD40 repeat-like"/>
    <property type="match status" value="1"/>
</dbReference>
<comment type="caution">
    <text evidence="11">The sequence shown here is derived from an EMBL/GenBank/DDBJ whole genome shotgun (WGS) entry which is preliminary data.</text>
</comment>
<dbReference type="SMART" id="SM00667">
    <property type="entry name" value="LisH"/>
    <property type="match status" value="1"/>
</dbReference>
<feature type="repeat" description="WD" evidence="8">
    <location>
        <begin position="622"/>
        <end position="649"/>
    </location>
</feature>
<evidence type="ECO:0000313" key="12">
    <source>
        <dbReference type="Proteomes" id="UP001217918"/>
    </source>
</evidence>
<evidence type="ECO:0000256" key="7">
    <source>
        <dbReference type="ARBA" id="ARBA00023242"/>
    </source>
</evidence>
<dbReference type="InterPro" id="IPR006594">
    <property type="entry name" value="LisH"/>
</dbReference>
<dbReference type="Pfam" id="PF00400">
    <property type="entry name" value="WD40"/>
    <property type="match status" value="6"/>
</dbReference>
<dbReference type="GO" id="GO:0006367">
    <property type="term" value="P:transcription initiation at RNA polymerase II promoter"/>
    <property type="evidence" value="ECO:0007669"/>
    <property type="project" value="TreeGrafter"/>
</dbReference>
<feature type="repeat" description="WD" evidence="8">
    <location>
        <begin position="459"/>
        <end position="478"/>
    </location>
</feature>
<dbReference type="InterPro" id="IPR036322">
    <property type="entry name" value="WD40_repeat_dom_sf"/>
</dbReference>
<comment type="similarity">
    <text evidence="2">Belongs to the WD repeat TAF5 family.</text>
</comment>
<keyword evidence="3 8" id="KW-0853">WD repeat</keyword>
<evidence type="ECO:0000256" key="1">
    <source>
        <dbReference type="ARBA" id="ARBA00004123"/>
    </source>
</evidence>
<dbReference type="InterPro" id="IPR037264">
    <property type="entry name" value="TFIID_NTD2_sf"/>
</dbReference>
<organism evidence="11 12">
    <name type="scientific">Phyllachora maydis</name>
    <dbReference type="NCBI Taxonomy" id="1825666"/>
    <lineage>
        <taxon>Eukaryota</taxon>
        <taxon>Fungi</taxon>
        <taxon>Dikarya</taxon>
        <taxon>Ascomycota</taxon>
        <taxon>Pezizomycotina</taxon>
        <taxon>Sordariomycetes</taxon>
        <taxon>Sordariomycetidae</taxon>
        <taxon>Phyllachorales</taxon>
        <taxon>Phyllachoraceae</taxon>
        <taxon>Phyllachora</taxon>
    </lineage>
</organism>
<sequence>MSASGAPPSAGGGQGPAGGSAGGGSAGASSSNAASNSAPSAQNLNQIVTDYLKKKGFHHTERVFREEVSNLGPDGKPVHKGPDPSRYLKAFHLLKAWIEGGIEIYKFELRKLLWPIFVYSYLELVSQGEHEGAKKYLQAVQAQFEAVHGDALRELATIALPQHIRENHMTNLYCSNKYRIPLNQTVAHNLFHFLEREAENGGETIAYMLQTNCQVDSTARGPIEPYSFEAIYRRGQRVDLDEADAHEGIPGVSIGVLNRDILDTSAALKLGPLPMEPDLRDDVRVELEEEDQRHPPAPGIPSLVEEFDRQIKREESADVPPRSDLPLPASRARDVVIEMQKVRENRDRFRIEGRTGGAGVPVSVCMFTFHNTLGSVSSMDFSNDQKLAAVGTMDSYIRVWTLDGKPLRSKHPNEKNKQVNNRKLIGHSAPVYGVSFSDSIANLDRNPFENAEGHQTETDSKLLLSCSADGQVRLWSLEYWACLCIYKGHDGPVLRTLWGPHGHYFATAGWDRTVRVYVQDHASAQRIMVGHDTSVCALAWHPNGLYLFSASDETDKSIRMWSVTTGTCVRVFAGHVDPVSALACAPNGKLLASADAGGNIFFWDIEKGNRIKRCRGHAKGGIPSLSFSAESNVLVSGGLDGTIRIWDVEQPADPAKSNPLAPVAAAATAPAMATTAVPTVQQTAESVIVTADSIAVAGTGGGGGGGSSITVGGASSSSSAPATAGLAGGTVANSAATGTAAGAVASAAGAAAGTGGKKKGKDVQITPDQISAFATKKTPVLKVKFSRMNLVVAGGCFDPPR</sequence>
<feature type="repeat" description="WD" evidence="8">
    <location>
        <begin position="486"/>
        <end position="517"/>
    </location>
</feature>
<evidence type="ECO:0000259" key="10">
    <source>
        <dbReference type="Pfam" id="PF04494"/>
    </source>
</evidence>
<dbReference type="Gene3D" id="1.25.40.500">
    <property type="entry name" value="TFIID subunit TAF5, NTD2 domain"/>
    <property type="match status" value="1"/>
</dbReference>
<dbReference type="PROSITE" id="PS00678">
    <property type="entry name" value="WD_REPEATS_1"/>
    <property type="match status" value="1"/>
</dbReference>
<dbReference type="Pfam" id="PF08513">
    <property type="entry name" value="LisH"/>
    <property type="match status" value="1"/>
</dbReference>
<gene>
    <name evidence="11" type="ORF">P8C59_003978</name>
</gene>
<evidence type="ECO:0000256" key="8">
    <source>
        <dbReference type="PROSITE-ProRule" id="PRU00221"/>
    </source>
</evidence>
<evidence type="ECO:0000256" key="3">
    <source>
        <dbReference type="ARBA" id="ARBA00022574"/>
    </source>
</evidence>
<dbReference type="EMBL" id="JAQQPM010000003">
    <property type="protein sequence ID" value="KAK2069392.1"/>
    <property type="molecule type" value="Genomic_DNA"/>
</dbReference>
<name>A0AAD9MAV6_9PEZI</name>
<dbReference type="Gene3D" id="2.130.10.10">
    <property type="entry name" value="YVTN repeat-like/Quinoprotein amine dehydrogenase"/>
    <property type="match status" value="2"/>
</dbReference>
<dbReference type="PROSITE" id="PS50082">
    <property type="entry name" value="WD_REPEATS_2"/>
    <property type="match status" value="6"/>
</dbReference>
<evidence type="ECO:0000256" key="6">
    <source>
        <dbReference type="ARBA" id="ARBA00023163"/>
    </source>
</evidence>
<feature type="repeat" description="WD" evidence="8">
    <location>
        <begin position="369"/>
        <end position="403"/>
    </location>
</feature>
<dbReference type="SUPFAM" id="SSF160897">
    <property type="entry name" value="Taf5 N-terminal domain-like"/>
    <property type="match status" value="1"/>
</dbReference>
<feature type="compositionally biased region" description="Low complexity" evidence="9">
    <location>
        <begin position="27"/>
        <end position="40"/>
    </location>
</feature>
<dbReference type="Proteomes" id="UP001217918">
    <property type="component" value="Unassembled WGS sequence"/>
</dbReference>
<dbReference type="CDD" id="cd00200">
    <property type="entry name" value="WD40"/>
    <property type="match status" value="1"/>
</dbReference>
<feature type="region of interest" description="Disordered" evidence="9">
    <location>
        <begin position="1"/>
        <end position="40"/>
    </location>
</feature>
<dbReference type="SMART" id="SM00320">
    <property type="entry name" value="WD40"/>
    <property type="match status" value="6"/>
</dbReference>
<keyword evidence="4" id="KW-0677">Repeat</keyword>
<keyword evidence="7" id="KW-0539">Nucleus</keyword>
<dbReference type="AlphaFoldDB" id="A0AAD9MAV6"/>
<dbReference type="CDD" id="cd08044">
    <property type="entry name" value="TAF5_NTD2"/>
    <property type="match status" value="1"/>
</dbReference>
<feature type="repeat" description="WD" evidence="8">
    <location>
        <begin position="528"/>
        <end position="571"/>
    </location>
</feature>
<comment type="subcellular location">
    <subcellularLocation>
        <location evidence="1">Nucleus</location>
    </subcellularLocation>
</comment>
<evidence type="ECO:0000256" key="5">
    <source>
        <dbReference type="ARBA" id="ARBA00023015"/>
    </source>
</evidence>
<evidence type="ECO:0000256" key="9">
    <source>
        <dbReference type="SAM" id="MobiDB-lite"/>
    </source>
</evidence>
<dbReference type="PROSITE" id="PS50294">
    <property type="entry name" value="WD_REPEATS_REGION"/>
    <property type="match status" value="2"/>
</dbReference>
<dbReference type="InterPro" id="IPR001680">
    <property type="entry name" value="WD40_rpt"/>
</dbReference>
<dbReference type="PANTHER" id="PTHR19879:SF1">
    <property type="entry name" value="CANNONBALL-RELATED"/>
    <property type="match status" value="1"/>
</dbReference>
<accession>A0AAD9MAV6</accession>
<feature type="repeat" description="WD" evidence="8">
    <location>
        <begin position="572"/>
        <end position="613"/>
    </location>
</feature>
<dbReference type="InterPro" id="IPR015943">
    <property type="entry name" value="WD40/YVTN_repeat-like_dom_sf"/>
</dbReference>
<dbReference type="GO" id="GO:0005669">
    <property type="term" value="C:transcription factor TFIID complex"/>
    <property type="evidence" value="ECO:0007669"/>
    <property type="project" value="TreeGrafter"/>
</dbReference>
<dbReference type="PRINTS" id="PR00320">
    <property type="entry name" value="GPROTEINBRPT"/>
</dbReference>
<dbReference type="PROSITE" id="PS50896">
    <property type="entry name" value="LISH"/>
    <property type="match status" value="1"/>
</dbReference>
<dbReference type="GO" id="GO:0016251">
    <property type="term" value="F:RNA polymerase II general transcription initiation factor activity"/>
    <property type="evidence" value="ECO:0007669"/>
    <property type="project" value="TreeGrafter"/>
</dbReference>
<reference evidence="11" key="1">
    <citation type="journal article" date="2023" name="Mol. Plant Microbe Interact.">
        <title>Elucidating the Obligate Nature and Biological Capacity of an Invasive Fungal Corn Pathogen.</title>
        <authorList>
            <person name="MacCready J.S."/>
            <person name="Roggenkamp E.M."/>
            <person name="Gdanetz K."/>
            <person name="Chilvers M.I."/>
        </authorList>
    </citation>
    <scope>NUCLEOTIDE SEQUENCE</scope>
    <source>
        <strain evidence="11">PM02</strain>
    </source>
</reference>
<proteinExistence type="inferred from homology"/>
<evidence type="ECO:0000313" key="11">
    <source>
        <dbReference type="EMBL" id="KAK2069392.1"/>
    </source>
</evidence>
<dbReference type="Pfam" id="PF04494">
    <property type="entry name" value="TFIID_NTD2"/>
    <property type="match status" value="1"/>
</dbReference>
<dbReference type="InterPro" id="IPR019775">
    <property type="entry name" value="WD40_repeat_CS"/>
</dbReference>
<dbReference type="InterPro" id="IPR007582">
    <property type="entry name" value="TFIID_NTD2"/>
</dbReference>
<evidence type="ECO:0000256" key="4">
    <source>
        <dbReference type="ARBA" id="ARBA00022737"/>
    </source>
</evidence>
<keyword evidence="12" id="KW-1185">Reference proteome</keyword>
<dbReference type="PANTHER" id="PTHR19879">
    <property type="entry name" value="TRANSCRIPTION INITIATION FACTOR TFIID"/>
    <property type="match status" value="1"/>
</dbReference>
<evidence type="ECO:0000256" key="2">
    <source>
        <dbReference type="ARBA" id="ARBA00009435"/>
    </source>
</evidence>
<feature type="compositionally biased region" description="Gly residues" evidence="9">
    <location>
        <begin position="10"/>
        <end position="26"/>
    </location>
</feature>
<keyword evidence="5" id="KW-0805">Transcription regulation</keyword>
<protein>
    <recommendedName>
        <fullName evidence="10">TFIID subunit TAF5 NTD2 domain-containing protein</fullName>
    </recommendedName>
</protein>